<proteinExistence type="predicted"/>
<dbReference type="STRING" id="1448316.A0A395GZ79"/>
<gene>
    <name evidence="2" type="ORF">BO80DRAFT_94249</name>
</gene>
<dbReference type="EMBL" id="KZ824439">
    <property type="protein sequence ID" value="RAL00643.1"/>
    <property type="molecule type" value="Genomic_DNA"/>
</dbReference>
<dbReference type="SUPFAM" id="SSF53167">
    <property type="entry name" value="Purine and uridine phosphorylases"/>
    <property type="match status" value="1"/>
</dbReference>
<dbReference type="RefSeq" id="XP_025574970.1">
    <property type="nucleotide sequence ID" value="XM_025724941.1"/>
</dbReference>
<protein>
    <submittedName>
        <fullName evidence="2">Purine and uridine phosphorylase</fullName>
    </submittedName>
</protein>
<accession>A0A395GZ79</accession>
<sequence length="337" mass="36748">MTIFKQSPFANDAYTIGWICALPVEFAAARGMMDEDHGEPQTPPAGADSNSYFLGSMGKFKIVVACLPLHQPGSPPAVAAAKEMLFTFPKIRIGLLVGIGAGIPDIDNELDIRLGDVVVGSSPQSGGVIVYDFGKIRDGSFESLSVLNRPPKSLGTALGKLQALHESRENMVPHYVEEMLVKHPVMRKNYTHPGQSSDRLFQANYRHVSGPRNCNKCEASQIVEREPRPDEDPVIHYGTIASGSMVVRDAAIRDELRDRHGAICLEMEAAGLMNNFPCVVVRGISDYGDSHKNDRWQRFAAAAAAGCAKELMQQIQINALDGEPAAKDLVYQGQFRV</sequence>
<evidence type="ECO:0000313" key="2">
    <source>
        <dbReference type="EMBL" id="RAL00643.1"/>
    </source>
</evidence>
<dbReference type="Proteomes" id="UP000249402">
    <property type="component" value="Unassembled WGS sequence"/>
</dbReference>
<dbReference type="InterPro" id="IPR053137">
    <property type="entry name" value="NLR-like"/>
</dbReference>
<dbReference type="GO" id="GO:0003824">
    <property type="term" value="F:catalytic activity"/>
    <property type="evidence" value="ECO:0007669"/>
    <property type="project" value="InterPro"/>
</dbReference>
<dbReference type="AlphaFoldDB" id="A0A395GZ79"/>
<name>A0A395GZ79_9EURO</name>
<dbReference type="OrthoDB" id="1577640at2759"/>
<organism evidence="2 3">
    <name type="scientific">Aspergillus ibericus CBS 121593</name>
    <dbReference type="NCBI Taxonomy" id="1448316"/>
    <lineage>
        <taxon>Eukaryota</taxon>
        <taxon>Fungi</taxon>
        <taxon>Dikarya</taxon>
        <taxon>Ascomycota</taxon>
        <taxon>Pezizomycotina</taxon>
        <taxon>Eurotiomycetes</taxon>
        <taxon>Eurotiomycetidae</taxon>
        <taxon>Eurotiales</taxon>
        <taxon>Aspergillaceae</taxon>
        <taxon>Aspergillus</taxon>
        <taxon>Aspergillus subgen. Circumdati</taxon>
    </lineage>
</organism>
<dbReference type="PANTHER" id="PTHR46082:SF11">
    <property type="entry name" value="AAA+ ATPASE DOMAIN-CONTAINING PROTEIN-RELATED"/>
    <property type="match status" value="1"/>
</dbReference>
<dbReference type="PANTHER" id="PTHR46082">
    <property type="entry name" value="ATP/GTP-BINDING PROTEIN-RELATED"/>
    <property type="match status" value="1"/>
</dbReference>
<dbReference type="Pfam" id="PF01048">
    <property type="entry name" value="PNP_UDP_1"/>
    <property type="match status" value="1"/>
</dbReference>
<evidence type="ECO:0000259" key="1">
    <source>
        <dbReference type="Pfam" id="PF01048"/>
    </source>
</evidence>
<dbReference type="VEuPathDB" id="FungiDB:BO80DRAFT_94249"/>
<keyword evidence="3" id="KW-1185">Reference proteome</keyword>
<dbReference type="InterPro" id="IPR035994">
    <property type="entry name" value="Nucleoside_phosphorylase_sf"/>
</dbReference>
<dbReference type="GO" id="GO:0009116">
    <property type="term" value="P:nucleoside metabolic process"/>
    <property type="evidence" value="ECO:0007669"/>
    <property type="project" value="InterPro"/>
</dbReference>
<dbReference type="InterPro" id="IPR000845">
    <property type="entry name" value="Nucleoside_phosphorylase_d"/>
</dbReference>
<reference evidence="2 3" key="1">
    <citation type="submission" date="2018-02" db="EMBL/GenBank/DDBJ databases">
        <title>The genomes of Aspergillus section Nigri reveals drivers in fungal speciation.</title>
        <authorList>
            <consortium name="DOE Joint Genome Institute"/>
            <person name="Vesth T.C."/>
            <person name="Nybo J."/>
            <person name="Theobald S."/>
            <person name="Brandl J."/>
            <person name="Frisvad J.C."/>
            <person name="Nielsen K.F."/>
            <person name="Lyhne E.K."/>
            <person name="Kogle M.E."/>
            <person name="Kuo A."/>
            <person name="Riley R."/>
            <person name="Clum A."/>
            <person name="Nolan M."/>
            <person name="Lipzen A."/>
            <person name="Salamov A."/>
            <person name="Henrissat B."/>
            <person name="Wiebenga A."/>
            <person name="De vries R.P."/>
            <person name="Grigoriev I.V."/>
            <person name="Mortensen U.H."/>
            <person name="Andersen M.R."/>
            <person name="Baker S.E."/>
        </authorList>
    </citation>
    <scope>NUCLEOTIDE SEQUENCE [LARGE SCALE GENOMIC DNA]</scope>
    <source>
        <strain evidence="2 3">CBS 121593</strain>
    </source>
</reference>
<dbReference type="Gene3D" id="3.40.50.1580">
    <property type="entry name" value="Nucleoside phosphorylase domain"/>
    <property type="match status" value="1"/>
</dbReference>
<dbReference type="GeneID" id="37229806"/>
<feature type="domain" description="Nucleoside phosphorylase" evidence="1">
    <location>
        <begin position="16"/>
        <end position="305"/>
    </location>
</feature>
<evidence type="ECO:0000313" key="3">
    <source>
        <dbReference type="Proteomes" id="UP000249402"/>
    </source>
</evidence>